<dbReference type="Pfam" id="PF00481">
    <property type="entry name" value="PP2C"/>
    <property type="match status" value="1"/>
</dbReference>
<proteinExistence type="inferred from homology"/>
<evidence type="ECO:0000313" key="13">
    <source>
        <dbReference type="Proteomes" id="UP001642540"/>
    </source>
</evidence>
<reference evidence="12 13" key="1">
    <citation type="submission" date="2024-08" db="EMBL/GenBank/DDBJ databases">
        <authorList>
            <person name="Cucini C."/>
            <person name="Frati F."/>
        </authorList>
    </citation>
    <scope>NUCLEOTIDE SEQUENCE [LARGE SCALE GENOMIC DNA]</scope>
</reference>
<evidence type="ECO:0000256" key="10">
    <source>
        <dbReference type="SAM" id="MobiDB-lite"/>
    </source>
</evidence>
<dbReference type="SMART" id="SM00332">
    <property type="entry name" value="PP2Cc"/>
    <property type="match status" value="1"/>
</dbReference>
<evidence type="ECO:0000256" key="7">
    <source>
        <dbReference type="ARBA" id="ARBA00022912"/>
    </source>
</evidence>
<dbReference type="InterPro" id="IPR001932">
    <property type="entry name" value="PPM-type_phosphatase-like_dom"/>
</dbReference>
<name>A0ABP1RKD7_9HEXA</name>
<comment type="similarity">
    <text evidence="3 9">Belongs to the PP2C family.</text>
</comment>
<keyword evidence="6 9" id="KW-0378">Hydrolase</keyword>
<dbReference type="PROSITE" id="PS51746">
    <property type="entry name" value="PPM_2"/>
    <property type="match status" value="1"/>
</dbReference>
<feature type="compositionally biased region" description="Basic and acidic residues" evidence="10">
    <location>
        <begin position="369"/>
        <end position="382"/>
    </location>
</feature>
<protein>
    <recommendedName>
        <fullName evidence="4">protein-serine/threonine phosphatase</fullName>
        <ecNumber evidence="4">3.1.3.16</ecNumber>
    </recommendedName>
</protein>
<dbReference type="EC" id="3.1.3.16" evidence="4"/>
<keyword evidence="13" id="KW-1185">Reference proteome</keyword>
<dbReference type="PANTHER" id="PTHR13832">
    <property type="entry name" value="PROTEIN PHOSPHATASE 2C"/>
    <property type="match status" value="1"/>
</dbReference>
<dbReference type="Gene3D" id="3.60.40.10">
    <property type="entry name" value="PPM-type phosphatase domain"/>
    <property type="match status" value="1"/>
</dbReference>
<feature type="region of interest" description="Disordered" evidence="10">
    <location>
        <begin position="361"/>
        <end position="445"/>
    </location>
</feature>
<evidence type="ECO:0000256" key="3">
    <source>
        <dbReference type="ARBA" id="ARBA00006702"/>
    </source>
</evidence>
<dbReference type="InterPro" id="IPR015655">
    <property type="entry name" value="PP2C"/>
</dbReference>
<keyword evidence="5" id="KW-0479">Metal-binding</keyword>
<feature type="compositionally biased region" description="Polar residues" evidence="10">
    <location>
        <begin position="416"/>
        <end position="429"/>
    </location>
</feature>
<dbReference type="InterPro" id="IPR036457">
    <property type="entry name" value="PPM-type-like_dom_sf"/>
</dbReference>
<evidence type="ECO:0000256" key="5">
    <source>
        <dbReference type="ARBA" id="ARBA00022723"/>
    </source>
</evidence>
<comment type="caution">
    <text evidence="12">The sequence shown here is derived from an EMBL/GenBank/DDBJ whole genome shotgun (WGS) entry which is preliminary data.</text>
</comment>
<evidence type="ECO:0000256" key="9">
    <source>
        <dbReference type="RuleBase" id="RU003465"/>
    </source>
</evidence>
<evidence type="ECO:0000259" key="11">
    <source>
        <dbReference type="PROSITE" id="PS51746"/>
    </source>
</evidence>
<dbReference type="CDD" id="cd00143">
    <property type="entry name" value="PP2Cc"/>
    <property type="match status" value="1"/>
</dbReference>
<feature type="domain" description="PPM-type phosphatase" evidence="11">
    <location>
        <begin position="23"/>
        <end position="293"/>
    </location>
</feature>
<dbReference type="EMBL" id="CAXLJM020000078">
    <property type="protein sequence ID" value="CAL8129501.1"/>
    <property type="molecule type" value="Genomic_DNA"/>
</dbReference>
<feature type="region of interest" description="Disordered" evidence="10">
    <location>
        <begin position="316"/>
        <end position="346"/>
    </location>
</feature>
<evidence type="ECO:0000256" key="2">
    <source>
        <dbReference type="ARBA" id="ARBA00001946"/>
    </source>
</evidence>
<dbReference type="PROSITE" id="PS01032">
    <property type="entry name" value="PPM_1"/>
    <property type="match status" value="1"/>
</dbReference>
<evidence type="ECO:0000313" key="12">
    <source>
        <dbReference type="EMBL" id="CAL8129501.1"/>
    </source>
</evidence>
<dbReference type="PANTHER" id="PTHR13832:SF565">
    <property type="entry name" value="AT28366P-RELATED"/>
    <property type="match status" value="1"/>
</dbReference>
<keyword evidence="8" id="KW-0464">Manganese</keyword>
<evidence type="ECO:0000256" key="4">
    <source>
        <dbReference type="ARBA" id="ARBA00013081"/>
    </source>
</evidence>
<accession>A0ABP1RKD7</accession>
<evidence type="ECO:0000256" key="1">
    <source>
        <dbReference type="ARBA" id="ARBA00001936"/>
    </source>
</evidence>
<evidence type="ECO:0000256" key="8">
    <source>
        <dbReference type="ARBA" id="ARBA00023211"/>
    </source>
</evidence>
<comment type="cofactor">
    <cofactor evidence="2">
        <name>Mg(2+)</name>
        <dbReference type="ChEBI" id="CHEBI:18420"/>
    </cofactor>
</comment>
<evidence type="ECO:0000256" key="6">
    <source>
        <dbReference type="ARBA" id="ARBA00022801"/>
    </source>
</evidence>
<dbReference type="SUPFAM" id="SSF81606">
    <property type="entry name" value="PP2C-like"/>
    <property type="match status" value="1"/>
</dbReference>
<sequence length="445" mass="48810">MGNILAVPVTTKVSAACQSPVLKVGSSCMQGWRRSMEDAHTHLLNLPDDPEAAFFAVYDGHGGTFTDDGTAVAKHARNILHKCIVQRQEYQSGDIATAIRQGFLQFDSSIMRDGKIKAEAVGSTAVVVLIKNGQIYCGNLGDSRAVACVNGMAHPLSSDHKPKNRIEALRIKNAGGFIKKNRVNGSLALSRSMGDFKYKRNSSKSAVEQIVIALPDVEQRTLNENWEFVVLASDGIWDCISNVRAVNFIRRELKNQSEPERVCENLINLCLSTNPQVSNGIGTDNMTVILLCFLHGKTWEEYCSKLSATVTVSIEADDDNSNHGDVTESVSNVTDHTRLKETAEPDPLLPFAEGIFVSSSSKTSINRAQHKEADGSEKKSIEEEQNDLASQQNSRKRPRTAEGNNEGSQADAVNEVKNTLGNEKGSVSETPERPVTRVRLMRRRK</sequence>
<comment type="cofactor">
    <cofactor evidence="1">
        <name>Mn(2+)</name>
        <dbReference type="ChEBI" id="CHEBI:29035"/>
    </cofactor>
</comment>
<organism evidence="12 13">
    <name type="scientific">Orchesella dallaii</name>
    <dbReference type="NCBI Taxonomy" id="48710"/>
    <lineage>
        <taxon>Eukaryota</taxon>
        <taxon>Metazoa</taxon>
        <taxon>Ecdysozoa</taxon>
        <taxon>Arthropoda</taxon>
        <taxon>Hexapoda</taxon>
        <taxon>Collembola</taxon>
        <taxon>Entomobryomorpha</taxon>
        <taxon>Entomobryoidea</taxon>
        <taxon>Orchesellidae</taxon>
        <taxon>Orchesellinae</taxon>
        <taxon>Orchesella</taxon>
    </lineage>
</organism>
<dbReference type="InterPro" id="IPR000222">
    <property type="entry name" value="PP2C_BS"/>
</dbReference>
<gene>
    <name evidence="12" type="ORF">ODALV1_LOCUS23233</name>
</gene>
<dbReference type="Proteomes" id="UP001642540">
    <property type="component" value="Unassembled WGS sequence"/>
</dbReference>
<keyword evidence="7 9" id="KW-0904">Protein phosphatase</keyword>